<keyword evidence="1" id="KW-1133">Transmembrane helix</keyword>
<name>X7F186_9RHOB</name>
<keyword evidence="3" id="KW-1185">Reference proteome</keyword>
<keyword evidence="1" id="KW-0472">Membrane</keyword>
<gene>
    <name evidence="2" type="ORF">RISW2_20820</name>
</gene>
<dbReference type="AlphaFoldDB" id="X7F186"/>
<dbReference type="Proteomes" id="UP000023430">
    <property type="component" value="Unassembled WGS sequence"/>
</dbReference>
<feature type="transmembrane region" description="Helical" evidence="1">
    <location>
        <begin position="26"/>
        <end position="44"/>
    </location>
</feature>
<evidence type="ECO:0000313" key="2">
    <source>
        <dbReference type="EMBL" id="ETX26672.1"/>
    </source>
</evidence>
<keyword evidence="1" id="KW-0812">Transmembrane</keyword>
<proteinExistence type="predicted"/>
<organism evidence="2 3">
    <name type="scientific">Roseivivax isoporae LMG 25204</name>
    <dbReference type="NCBI Taxonomy" id="1449351"/>
    <lineage>
        <taxon>Bacteria</taxon>
        <taxon>Pseudomonadati</taxon>
        <taxon>Pseudomonadota</taxon>
        <taxon>Alphaproteobacteria</taxon>
        <taxon>Rhodobacterales</taxon>
        <taxon>Roseobacteraceae</taxon>
        <taxon>Roseivivax</taxon>
    </lineage>
</organism>
<sequence length="58" mass="6049">MMPVTSFSLLVLSVLGAALLTVWALSAFGIATVLPVVLVLALVARWGMGHVPFDDPQG</sequence>
<protein>
    <submittedName>
        <fullName evidence="2">Uncharacterized protein</fullName>
    </submittedName>
</protein>
<dbReference type="eggNOG" id="ENOG502ZYBI">
    <property type="taxonomic scope" value="Bacteria"/>
</dbReference>
<reference evidence="2 3" key="1">
    <citation type="submission" date="2014-01" db="EMBL/GenBank/DDBJ databases">
        <title>Roseivivax isoporae LMG 25204 Genome Sequencing.</title>
        <authorList>
            <person name="Lai Q."/>
            <person name="Li G."/>
            <person name="Shao Z."/>
        </authorList>
    </citation>
    <scope>NUCLEOTIDE SEQUENCE [LARGE SCALE GENOMIC DNA]</scope>
    <source>
        <strain evidence="2 3">LMG 25204</strain>
    </source>
</reference>
<evidence type="ECO:0000313" key="3">
    <source>
        <dbReference type="Proteomes" id="UP000023430"/>
    </source>
</evidence>
<accession>X7F186</accession>
<dbReference type="EMBL" id="JAME01000066">
    <property type="protein sequence ID" value="ETX26672.1"/>
    <property type="molecule type" value="Genomic_DNA"/>
</dbReference>
<comment type="caution">
    <text evidence="2">The sequence shown here is derived from an EMBL/GenBank/DDBJ whole genome shotgun (WGS) entry which is preliminary data.</text>
</comment>
<evidence type="ECO:0000256" key="1">
    <source>
        <dbReference type="SAM" id="Phobius"/>
    </source>
</evidence>